<dbReference type="InterPro" id="IPR009012">
    <property type="entry name" value="GrpE_head"/>
</dbReference>
<keyword evidence="15" id="KW-1185">Reference proteome</keyword>
<evidence type="ECO:0000256" key="9">
    <source>
        <dbReference type="ARBA" id="ARBA00076414"/>
    </source>
</evidence>
<dbReference type="AlphaFoldDB" id="A0A3D8GM65"/>
<evidence type="ECO:0000256" key="6">
    <source>
        <dbReference type="ARBA" id="ARBA00023186"/>
    </source>
</evidence>
<dbReference type="CDD" id="cd00446">
    <property type="entry name" value="GrpE"/>
    <property type="match status" value="1"/>
</dbReference>
<evidence type="ECO:0000256" key="11">
    <source>
        <dbReference type="RuleBase" id="RU000639"/>
    </source>
</evidence>
<dbReference type="InterPro" id="IPR013805">
    <property type="entry name" value="GrpE_CC"/>
</dbReference>
<dbReference type="NCBIfam" id="NF010738">
    <property type="entry name" value="PRK14140.1"/>
    <property type="match status" value="1"/>
</dbReference>
<evidence type="ECO:0000256" key="1">
    <source>
        <dbReference type="ARBA" id="ARBA00004496"/>
    </source>
</evidence>
<evidence type="ECO:0000256" key="4">
    <source>
        <dbReference type="ARBA" id="ARBA00022490"/>
    </source>
</evidence>
<sequence length="203" mass="23453">MVRPFFMWWAVPLREVSNLTDEKKNAESQVPEMEPEEAIAGEEITAESVETEVETDRAAELEQKLAEAENRYFRLQADFDNYRRRVKLDSEAAEKYRAQSLISDILPTLDNFERALNMEVEGEHAKSLMQGMEMVYRGLLDALKKEGLEPIEAVGKPFDPHFHQAVMQVEDDSFSPNSVVEEFQKGYLLKDRVIRHSMVKVNQ</sequence>
<evidence type="ECO:0000256" key="3">
    <source>
        <dbReference type="ARBA" id="ARBA00011738"/>
    </source>
</evidence>
<comment type="subcellular location">
    <subcellularLocation>
        <location evidence="1 10">Cytoplasm</location>
    </subcellularLocation>
</comment>
<evidence type="ECO:0000256" key="13">
    <source>
        <dbReference type="SAM" id="Coils"/>
    </source>
</evidence>
<dbReference type="GO" id="GO:0051082">
    <property type="term" value="F:unfolded protein binding"/>
    <property type="evidence" value="ECO:0007669"/>
    <property type="project" value="TreeGrafter"/>
</dbReference>
<dbReference type="EMBL" id="QNQT01000010">
    <property type="protein sequence ID" value="RDU35432.1"/>
    <property type="molecule type" value="Genomic_DNA"/>
</dbReference>
<gene>
    <name evidence="10" type="primary">grpE</name>
    <name evidence="14" type="ORF">DRW41_18420</name>
</gene>
<reference evidence="14 15" key="1">
    <citation type="submission" date="2018-07" db="EMBL/GenBank/DDBJ databases">
        <title>Bacillus sp. YLB-04 draft genome sequence.</title>
        <authorList>
            <person name="Yu L."/>
            <person name="Tang X."/>
        </authorList>
    </citation>
    <scope>NUCLEOTIDE SEQUENCE [LARGE SCALE GENOMIC DNA]</scope>
    <source>
        <strain evidence="14 15">YLB-04</strain>
    </source>
</reference>
<dbReference type="PANTHER" id="PTHR21237">
    <property type="entry name" value="GRPE PROTEIN"/>
    <property type="match status" value="1"/>
</dbReference>
<name>A0A3D8GM65_9BACI</name>
<dbReference type="Gene3D" id="2.30.22.10">
    <property type="entry name" value="Head domain of nucleotide exchange factor GrpE"/>
    <property type="match status" value="1"/>
</dbReference>
<organism evidence="14 15">
    <name type="scientific">Neobacillus piezotolerans</name>
    <dbReference type="NCBI Taxonomy" id="2259171"/>
    <lineage>
        <taxon>Bacteria</taxon>
        <taxon>Bacillati</taxon>
        <taxon>Bacillota</taxon>
        <taxon>Bacilli</taxon>
        <taxon>Bacillales</taxon>
        <taxon>Bacillaceae</taxon>
        <taxon>Neobacillus</taxon>
    </lineage>
</organism>
<keyword evidence="4 10" id="KW-0963">Cytoplasm</keyword>
<evidence type="ECO:0000256" key="10">
    <source>
        <dbReference type="HAMAP-Rule" id="MF_01151"/>
    </source>
</evidence>
<keyword evidence="5 10" id="KW-0346">Stress response</keyword>
<proteinExistence type="inferred from homology"/>
<dbReference type="InterPro" id="IPR000740">
    <property type="entry name" value="GrpE"/>
</dbReference>
<dbReference type="GO" id="GO:0005737">
    <property type="term" value="C:cytoplasm"/>
    <property type="evidence" value="ECO:0007669"/>
    <property type="project" value="UniProtKB-SubCell"/>
</dbReference>
<dbReference type="Pfam" id="PF01025">
    <property type="entry name" value="GrpE"/>
    <property type="match status" value="1"/>
</dbReference>
<evidence type="ECO:0000256" key="2">
    <source>
        <dbReference type="ARBA" id="ARBA00009054"/>
    </source>
</evidence>
<evidence type="ECO:0000256" key="8">
    <source>
        <dbReference type="ARBA" id="ARBA00072274"/>
    </source>
</evidence>
<dbReference type="Proteomes" id="UP000257144">
    <property type="component" value="Unassembled WGS sequence"/>
</dbReference>
<dbReference type="SUPFAM" id="SSF51064">
    <property type="entry name" value="Head domain of nucleotide exchange factor GrpE"/>
    <property type="match status" value="1"/>
</dbReference>
<comment type="similarity">
    <text evidence="2 10 12">Belongs to the GrpE family.</text>
</comment>
<evidence type="ECO:0000256" key="5">
    <source>
        <dbReference type="ARBA" id="ARBA00023016"/>
    </source>
</evidence>
<dbReference type="PROSITE" id="PS01071">
    <property type="entry name" value="GRPE"/>
    <property type="match status" value="1"/>
</dbReference>
<protein>
    <recommendedName>
        <fullName evidence="8 10">Protein GrpE</fullName>
    </recommendedName>
    <alternativeName>
        <fullName evidence="9 10">HSP-70 cofactor</fullName>
    </alternativeName>
</protein>
<evidence type="ECO:0000313" key="14">
    <source>
        <dbReference type="EMBL" id="RDU35432.1"/>
    </source>
</evidence>
<dbReference type="HAMAP" id="MF_01151">
    <property type="entry name" value="GrpE"/>
    <property type="match status" value="1"/>
</dbReference>
<dbReference type="GO" id="GO:0000774">
    <property type="term" value="F:adenyl-nucleotide exchange factor activity"/>
    <property type="evidence" value="ECO:0007669"/>
    <property type="project" value="InterPro"/>
</dbReference>
<evidence type="ECO:0000256" key="12">
    <source>
        <dbReference type="RuleBase" id="RU004478"/>
    </source>
</evidence>
<dbReference type="SUPFAM" id="SSF58014">
    <property type="entry name" value="Coiled-coil domain of nucleotide exchange factor GrpE"/>
    <property type="match status" value="1"/>
</dbReference>
<dbReference type="FunFam" id="2.30.22.10:FF:000001">
    <property type="entry name" value="Protein GrpE"/>
    <property type="match status" value="1"/>
</dbReference>
<dbReference type="GO" id="GO:0042803">
    <property type="term" value="F:protein homodimerization activity"/>
    <property type="evidence" value="ECO:0007669"/>
    <property type="project" value="InterPro"/>
</dbReference>
<evidence type="ECO:0000313" key="15">
    <source>
        <dbReference type="Proteomes" id="UP000257144"/>
    </source>
</evidence>
<comment type="caution">
    <text evidence="14">The sequence shown here is derived from an EMBL/GenBank/DDBJ whole genome shotgun (WGS) entry which is preliminary data.</text>
</comment>
<feature type="coiled-coil region" evidence="13">
    <location>
        <begin position="51"/>
        <end position="85"/>
    </location>
</feature>
<comment type="subunit">
    <text evidence="3 10">Homodimer.</text>
</comment>
<comment type="function">
    <text evidence="7 10 11">Participates actively in the response to hyperosmotic and heat shock by preventing the aggregation of stress-denatured proteins, in association with DnaK and GrpE. It is the nucleotide exchange factor for DnaK and may function as a thermosensor. Unfolded proteins bind initially to DnaJ; upon interaction with the DnaJ-bound protein, DnaK hydrolyzes its bound ATP, resulting in the formation of a stable complex. GrpE releases ADP from DnaK; ATP binding to DnaK triggers the release of the substrate protein, thus completing the reaction cycle. Several rounds of ATP-dependent interactions between DnaJ, DnaK and GrpE are required for fully efficient folding.</text>
</comment>
<keyword evidence="13" id="KW-0175">Coiled coil</keyword>
<dbReference type="Gene3D" id="3.90.20.20">
    <property type="match status" value="1"/>
</dbReference>
<accession>A0A3D8GM65</accession>
<dbReference type="GO" id="GO:0051087">
    <property type="term" value="F:protein-folding chaperone binding"/>
    <property type="evidence" value="ECO:0007669"/>
    <property type="project" value="InterPro"/>
</dbReference>
<dbReference type="PANTHER" id="PTHR21237:SF23">
    <property type="entry name" value="GRPE PROTEIN HOMOLOG, MITOCHONDRIAL"/>
    <property type="match status" value="1"/>
</dbReference>
<dbReference type="PRINTS" id="PR00773">
    <property type="entry name" value="GRPEPROTEIN"/>
</dbReference>
<keyword evidence="6 10" id="KW-0143">Chaperone</keyword>
<evidence type="ECO:0000256" key="7">
    <source>
        <dbReference type="ARBA" id="ARBA00053401"/>
    </source>
</evidence>
<dbReference type="GO" id="GO:0006457">
    <property type="term" value="P:protein folding"/>
    <property type="evidence" value="ECO:0007669"/>
    <property type="project" value="InterPro"/>
</dbReference>